<evidence type="ECO:0008006" key="5">
    <source>
        <dbReference type="Google" id="ProtNLM"/>
    </source>
</evidence>
<accession>A0ABR1GHR9</accession>
<dbReference type="Proteomes" id="UP001498476">
    <property type="component" value="Unassembled WGS sequence"/>
</dbReference>
<organism evidence="3 4">
    <name type="scientific">Neonectria punicea</name>
    <dbReference type="NCBI Taxonomy" id="979145"/>
    <lineage>
        <taxon>Eukaryota</taxon>
        <taxon>Fungi</taxon>
        <taxon>Dikarya</taxon>
        <taxon>Ascomycota</taxon>
        <taxon>Pezizomycotina</taxon>
        <taxon>Sordariomycetes</taxon>
        <taxon>Hypocreomycetidae</taxon>
        <taxon>Hypocreales</taxon>
        <taxon>Nectriaceae</taxon>
        <taxon>Neonectria</taxon>
    </lineage>
</organism>
<keyword evidence="4" id="KW-1185">Reference proteome</keyword>
<keyword evidence="2" id="KW-0732">Signal</keyword>
<gene>
    <name evidence="3" type="ORF">QQX98_012823</name>
</gene>
<evidence type="ECO:0000256" key="2">
    <source>
        <dbReference type="SAM" id="SignalP"/>
    </source>
</evidence>
<sequence>MNRLSTLSLVAAVLATTPGLAVKVGYFDSKNCVDPKGLEKCYERADEDGSDCVNKNCKEQNIDYINVCDCVQLQDQSDYAGRHCWNQLLGNMPKTDASLRGVDDIYASLIENDDNWPYCAEYMDAFPCDNKLDFTPHSGTKSATFYEPGGLPRNGTETTSNIAGAITSPVSGKVYTWTYNGVERPITVAKVDANPTVNLSVKASDGSGSDDDDDDDGNTDNDALGDDEEDTASIIVPRLLFSAGSLVFVAFALL</sequence>
<name>A0ABR1GHR9_9HYPO</name>
<feature type="region of interest" description="Disordered" evidence="1">
    <location>
        <begin position="199"/>
        <end position="229"/>
    </location>
</feature>
<feature type="chain" id="PRO_5045876179" description="Extracellular membrane protein CFEM domain-containing protein" evidence="2">
    <location>
        <begin position="22"/>
        <end position="254"/>
    </location>
</feature>
<feature type="signal peptide" evidence="2">
    <location>
        <begin position="1"/>
        <end position="21"/>
    </location>
</feature>
<evidence type="ECO:0000256" key="1">
    <source>
        <dbReference type="SAM" id="MobiDB-lite"/>
    </source>
</evidence>
<reference evidence="3 4" key="1">
    <citation type="journal article" date="2025" name="Microbiol. Resour. Announc.">
        <title>Draft genome sequences for Neonectria magnoliae and Neonectria punicea, canker pathogens of Liriodendron tulipifera and Acer saccharum in West Virginia.</title>
        <authorList>
            <person name="Petronek H.M."/>
            <person name="Kasson M.T."/>
            <person name="Metheny A.M."/>
            <person name="Stauder C.M."/>
            <person name="Lovett B."/>
            <person name="Lynch S.C."/>
            <person name="Garnas J.R."/>
            <person name="Kasson L.R."/>
            <person name="Stajich J.E."/>
        </authorList>
    </citation>
    <scope>NUCLEOTIDE SEQUENCE [LARGE SCALE GENOMIC DNA]</scope>
    <source>
        <strain evidence="3 4">NRRL 64653</strain>
    </source>
</reference>
<proteinExistence type="predicted"/>
<protein>
    <recommendedName>
        <fullName evidence="5">Extracellular membrane protein CFEM domain-containing protein</fullName>
    </recommendedName>
</protein>
<comment type="caution">
    <text evidence="3">The sequence shown here is derived from an EMBL/GenBank/DDBJ whole genome shotgun (WGS) entry which is preliminary data.</text>
</comment>
<evidence type="ECO:0000313" key="3">
    <source>
        <dbReference type="EMBL" id="KAK7397808.1"/>
    </source>
</evidence>
<evidence type="ECO:0000313" key="4">
    <source>
        <dbReference type="Proteomes" id="UP001498476"/>
    </source>
</evidence>
<feature type="compositionally biased region" description="Acidic residues" evidence="1">
    <location>
        <begin position="208"/>
        <end position="229"/>
    </location>
</feature>
<dbReference type="EMBL" id="JAZAVJ010000428">
    <property type="protein sequence ID" value="KAK7397808.1"/>
    <property type="molecule type" value="Genomic_DNA"/>
</dbReference>